<protein>
    <recommendedName>
        <fullName evidence="2">YTH domain-containing protein</fullName>
    </recommendedName>
</protein>
<dbReference type="InterPro" id="IPR007275">
    <property type="entry name" value="YTH_domain"/>
</dbReference>
<name>A0A1V8S7Y3_9PEZI</name>
<reference evidence="3" key="1">
    <citation type="journal article" date="2017" name="Genome Announc.">
        <title>Draft Genome Sequences of the Antarctic Endolithic Fungi Rachicladosporium antarcticum CCFEE 5527 and Rachicladosporium sp. CCFEE 5018.</title>
        <authorList>
            <person name="Coleine C."/>
            <person name="Masonjones S."/>
            <person name="Selbmann L."/>
            <person name="Zucconi L."/>
            <person name="Onofri S."/>
            <person name="Pacelli C."/>
            <person name="Stajich J.E."/>
        </authorList>
    </citation>
    <scope>NUCLEOTIDE SEQUENCE</scope>
    <source>
        <strain evidence="3">CCFEE 5527</strain>
    </source>
</reference>
<evidence type="ECO:0000256" key="1">
    <source>
        <dbReference type="SAM" id="MobiDB-lite"/>
    </source>
</evidence>
<reference evidence="5" key="2">
    <citation type="submission" date="2017-03" db="EMBL/GenBank/DDBJ databases">
        <title>Genomes of endolithic fungi from Antarctica.</title>
        <authorList>
            <person name="Coleine C."/>
            <person name="Masonjones S."/>
            <person name="Stajich J.E."/>
        </authorList>
    </citation>
    <scope>NUCLEOTIDE SEQUENCE [LARGE SCALE GENOMIC DNA]</scope>
    <source>
        <strain evidence="5">CCFEE 5527</strain>
    </source>
</reference>
<dbReference type="GO" id="GO:0003723">
    <property type="term" value="F:RNA binding"/>
    <property type="evidence" value="ECO:0007669"/>
    <property type="project" value="InterPro"/>
</dbReference>
<accession>A0A1V8S7Y3</accession>
<dbReference type="Proteomes" id="UP000192596">
    <property type="component" value="Unassembled WGS sequence"/>
</dbReference>
<keyword evidence="5" id="KW-1185">Reference proteome</keyword>
<gene>
    <name evidence="4" type="ORF">B0A48_18656</name>
    <name evidence="3" type="ORF">B0A48_18790</name>
</gene>
<dbReference type="EMBL" id="NAJO01000124">
    <property type="protein sequence ID" value="OQN95232.1"/>
    <property type="molecule type" value="Genomic_DNA"/>
</dbReference>
<dbReference type="Pfam" id="PF04146">
    <property type="entry name" value="YTH"/>
    <property type="match status" value="1"/>
</dbReference>
<evidence type="ECO:0000259" key="2">
    <source>
        <dbReference type="Pfam" id="PF04146"/>
    </source>
</evidence>
<proteinExistence type="predicted"/>
<dbReference type="AlphaFoldDB" id="A0A1V8S7Y3"/>
<evidence type="ECO:0000313" key="3">
    <source>
        <dbReference type="EMBL" id="OQN95232.1"/>
    </source>
</evidence>
<feature type="domain" description="YTH" evidence="2">
    <location>
        <begin position="92"/>
        <end position="219"/>
    </location>
</feature>
<evidence type="ECO:0000313" key="5">
    <source>
        <dbReference type="Proteomes" id="UP000192596"/>
    </source>
</evidence>
<feature type="compositionally biased region" description="Polar residues" evidence="1">
    <location>
        <begin position="149"/>
        <end position="162"/>
    </location>
</feature>
<dbReference type="Gene3D" id="3.10.590.10">
    <property type="entry name" value="ph1033 like domains"/>
    <property type="match status" value="1"/>
</dbReference>
<dbReference type="InParanoid" id="A0A1V8S7Y3"/>
<feature type="region of interest" description="Disordered" evidence="1">
    <location>
        <begin position="140"/>
        <end position="162"/>
    </location>
</feature>
<comment type="caution">
    <text evidence="3">The sequence shown here is derived from an EMBL/GenBank/DDBJ whole genome shotgun (WGS) entry which is preliminary data.</text>
</comment>
<dbReference type="STRING" id="1507870.A0A1V8S7Y3"/>
<evidence type="ECO:0000313" key="4">
    <source>
        <dbReference type="EMBL" id="OQN95274.1"/>
    </source>
</evidence>
<dbReference type="OrthoDB" id="306690at2759"/>
<sequence>MPGLQDQRPMASGTPYPQMYLPPGKGLLMRGAGPAPMTPAEWQHSRAFLGTGPYTGMGGMGHIEFTGQQACPQVQHWPLTSQDLGASVNRRTTQVHDGAALDAAFKRSDNVYLVFSANKSGEYFGYARMLAPISGDLAAATAPAPPEQSSPDDGPQSILTPATVTAPSGRIMIDSARGTIFWEADDLTEEDGSSLKATSDATAEQDLGRPFIIEWTRTAHKLVDLTPHRYSAGELVPLRRVFQTSKHTSCG</sequence>
<organism evidence="3 5">
    <name type="scientific">Cryoendolithus antarcticus</name>
    <dbReference type="NCBI Taxonomy" id="1507870"/>
    <lineage>
        <taxon>Eukaryota</taxon>
        <taxon>Fungi</taxon>
        <taxon>Dikarya</taxon>
        <taxon>Ascomycota</taxon>
        <taxon>Pezizomycotina</taxon>
        <taxon>Dothideomycetes</taxon>
        <taxon>Dothideomycetidae</taxon>
        <taxon>Cladosporiales</taxon>
        <taxon>Cladosporiaceae</taxon>
        <taxon>Cryoendolithus</taxon>
    </lineage>
</organism>
<dbReference type="EMBL" id="NAJO01000116">
    <property type="protein sequence ID" value="OQN95274.1"/>
    <property type="molecule type" value="Genomic_DNA"/>
</dbReference>